<dbReference type="PANTHER" id="PTHR33116">
    <property type="entry name" value="REVERSE TRANSCRIPTASE ZINC-BINDING DOMAIN-CONTAINING PROTEIN-RELATED-RELATED"/>
    <property type="match status" value="1"/>
</dbReference>
<protein>
    <recommendedName>
        <fullName evidence="2">Reverse transcriptase zinc-binding domain-containing protein</fullName>
    </recommendedName>
</protein>
<gene>
    <name evidence="3" type="ORF">C2845_PM10G01620</name>
</gene>
<dbReference type="EMBL" id="PQIB02000018">
    <property type="protein sequence ID" value="RLM55247.1"/>
    <property type="molecule type" value="Genomic_DNA"/>
</dbReference>
<dbReference type="PANTHER" id="PTHR33116:SF78">
    <property type="entry name" value="OS12G0587133 PROTEIN"/>
    <property type="match status" value="1"/>
</dbReference>
<dbReference type="STRING" id="4540.A0A3L6PCF1"/>
<dbReference type="OrthoDB" id="693846at2759"/>
<dbReference type="AlphaFoldDB" id="A0A3L6PCF1"/>
<feature type="domain" description="Reverse transcriptase zinc-binding" evidence="2">
    <location>
        <begin position="223"/>
        <end position="290"/>
    </location>
</feature>
<keyword evidence="4" id="KW-1185">Reference proteome</keyword>
<dbReference type="InterPro" id="IPR026960">
    <property type="entry name" value="RVT-Znf"/>
</dbReference>
<evidence type="ECO:0000313" key="4">
    <source>
        <dbReference type="Proteomes" id="UP000275267"/>
    </source>
</evidence>
<organism evidence="3 4">
    <name type="scientific">Panicum miliaceum</name>
    <name type="common">Proso millet</name>
    <name type="synonym">Broomcorn millet</name>
    <dbReference type="NCBI Taxonomy" id="4540"/>
    <lineage>
        <taxon>Eukaryota</taxon>
        <taxon>Viridiplantae</taxon>
        <taxon>Streptophyta</taxon>
        <taxon>Embryophyta</taxon>
        <taxon>Tracheophyta</taxon>
        <taxon>Spermatophyta</taxon>
        <taxon>Magnoliopsida</taxon>
        <taxon>Liliopsida</taxon>
        <taxon>Poales</taxon>
        <taxon>Poaceae</taxon>
        <taxon>PACMAD clade</taxon>
        <taxon>Panicoideae</taxon>
        <taxon>Panicodae</taxon>
        <taxon>Paniceae</taxon>
        <taxon>Panicinae</taxon>
        <taxon>Panicum</taxon>
        <taxon>Panicum sect. Panicum</taxon>
    </lineage>
</organism>
<dbReference type="Proteomes" id="UP000275267">
    <property type="component" value="Unassembled WGS sequence"/>
</dbReference>
<feature type="compositionally biased region" description="Basic and acidic residues" evidence="1">
    <location>
        <begin position="185"/>
        <end position="194"/>
    </location>
</feature>
<evidence type="ECO:0000313" key="3">
    <source>
        <dbReference type="EMBL" id="RLM55247.1"/>
    </source>
</evidence>
<evidence type="ECO:0000256" key="1">
    <source>
        <dbReference type="SAM" id="MobiDB-lite"/>
    </source>
</evidence>
<accession>A0A3L6PCF1</accession>
<evidence type="ECO:0000259" key="2">
    <source>
        <dbReference type="Pfam" id="PF13966"/>
    </source>
</evidence>
<comment type="caution">
    <text evidence="3">The sequence shown here is derived from an EMBL/GenBank/DDBJ whole genome shotgun (WGS) entry which is preliminary data.</text>
</comment>
<sequence length="382" mass="43463">MSSILLPQGTLDALDRRRRAFLWSGEDKVYGAQCLVAWETACQLKRQGGLGIRNLALQNKCLLLKTLHKRHNPAGSAWASWVRSNVNMVTMHGDIEGAHWSDLEELLPLYRAVTERNWQWPVDQLLGGQMATPWADERSLPATLQPCCQYRSISGRYPGRRDARAPSATTDCRSPDGADGSPRNSSEHRADRRTPSQPIGSHCNLAQYIIQLMIRTLGDPPAAFYSFVWVNRAPPRIQFFGWLLVQERLQCRDNLHKKGVVDDPVCELCKIAPETCTHLLLDCPFAHQIWTRLGYITDRCAASRIWELRRSPPVPAKHSECMVLLVCWHICKHRNEVIFQQLPPSTSRMIAACKEHANLWKFRLKIADRPIAEAWCQALCSM</sequence>
<reference evidence="4" key="1">
    <citation type="journal article" date="2019" name="Nat. Commun.">
        <title>The genome of broomcorn millet.</title>
        <authorList>
            <person name="Zou C."/>
            <person name="Miki D."/>
            <person name="Li D."/>
            <person name="Tang Q."/>
            <person name="Xiao L."/>
            <person name="Rajput S."/>
            <person name="Deng P."/>
            <person name="Jia W."/>
            <person name="Huang R."/>
            <person name="Zhang M."/>
            <person name="Sun Y."/>
            <person name="Hu J."/>
            <person name="Fu X."/>
            <person name="Schnable P.S."/>
            <person name="Li F."/>
            <person name="Zhang H."/>
            <person name="Feng B."/>
            <person name="Zhu X."/>
            <person name="Liu R."/>
            <person name="Schnable J.C."/>
            <person name="Zhu J.-K."/>
            <person name="Zhang H."/>
        </authorList>
    </citation>
    <scope>NUCLEOTIDE SEQUENCE [LARGE SCALE GENOMIC DNA]</scope>
</reference>
<proteinExistence type="predicted"/>
<name>A0A3L6PCF1_PANMI</name>
<feature type="region of interest" description="Disordered" evidence="1">
    <location>
        <begin position="158"/>
        <end position="199"/>
    </location>
</feature>
<dbReference type="Pfam" id="PF13966">
    <property type="entry name" value="zf-RVT"/>
    <property type="match status" value="1"/>
</dbReference>